<keyword evidence="2" id="KW-0813">Transport</keyword>
<evidence type="ECO:0000313" key="7">
    <source>
        <dbReference type="Proteomes" id="UP000250321"/>
    </source>
</evidence>
<dbReference type="SMART" id="SM01100">
    <property type="entry name" value="CRAL_TRIO_N"/>
    <property type="match status" value="1"/>
</dbReference>
<evidence type="ECO:0000256" key="4">
    <source>
        <dbReference type="SAM" id="MobiDB-lite"/>
    </source>
</evidence>
<dbReference type="PANTHER" id="PTHR45932">
    <property type="entry name" value="PATELLIN-1"/>
    <property type="match status" value="1"/>
</dbReference>
<evidence type="ECO:0000259" key="5">
    <source>
        <dbReference type="SMART" id="SM01100"/>
    </source>
</evidence>
<dbReference type="Pfam" id="PF03765">
    <property type="entry name" value="CRAL_TRIO_N"/>
    <property type="match status" value="1"/>
</dbReference>
<dbReference type="GO" id="GO:0016020">
    <property type="term" value="C:membrane"/>
    <property type="evidence" value="ECO:0007669"/>
    <property type="project" value="UniProtKB-SubCell"/>
</dbReference>
<sequence>MKGREKKFCERIEKEKESSKKVEEIEVAKASVEEKLVVKEEKKEDSKENKPSKEEDSKENKPSKQEDEEKDKKAEEGQKEKNNVATDQERKVDIIDEDIAVWGVPLLPSKGDSATDVILLKFLRARDFEVNDAFEMLRNTLQWRKDNKVDSILDEDFGDDLGSIENMDGTSREGHPVCYSNFKLLGNEEVYNKMLGNEESRECL</sequence>
<feature type="region of interest" description="Disordered" evidence="4">
    <location>
        <begin position="1"/>
        <end position="89"/>
    </location>
</feature>
<feature type="domain" description="CRAL/TRIO N-terminal" evidence="5">
    <location>
        <begin position="115"/>
        <end position="140"/>
    </location>
</feature>
<keyword evidence="3" id="KW-0472">Membrane</keyword>
<comment type="caution">
    <text evidence="6">The sequence shown here is derived from an EMBL/GenBank/DDBJ whole genome shotgun (WGS) entry which is preliminary data.</text>
</comment>
<keyword evidence="7" id="KW-1185">Reference proteome</keyword>
<name>A0A314ZPU5_PRUYE</name>
<protein>
    <submittedName>
        <fullName evidence="6">Patellin-4</fullName>
    </submittedName>
</protein>
<dbReference type="PANTHER" id="PTHR45932:SF2">
    <property type="entry name" value="PATELLIN-4"/>
    <property type="match status" value="1"/>
</dbReference>
<dbReference type="InterPro" id="IPR036865">
    <property type="entry name" value="CRAL-TRIO_dom_sf"/>
</dbReference>
<organism evidence="6 7">
    <name type="scientific">Prunus yedoensis var. nudiflora</name>
    <dbReference type="NCBI Taxonomy" id="2094558"/>
    <lineage>
        <taxon>Eukaryota</taxon>
        <taxon>Viridiplantae</taxon>
        <taxon>Streptophyta</taxon>
        <taxon>Embryophyta</taxon>
        <taxon>Tracheophyta</taxon>
        <taxon>Spermatophyta</taxon>
        <taxon>Magnoliopsida</taxon>
        <taxon>eudicotyledons</taxon>
        <taxon>Gunneridae</taxon>
        <taxon>Pentapetalae</taxon>
        <taxon>rosids</taxon>
        <taxon>fabids</taxon>
        <taxon>Rosales</taxon>
        <taxon>Rosaceae</taxon>
        <taxon>Amygdaloideae</taxon>
        <taxon>Amygdaleae</taxon>
        <taxon>Prunus</taxon>
    </lineage>
</organism>
<accession>A0A314ZPU5</accession>
<dbReference type="InterPro" id="IPR011074">
    <property type="entry name" value="CRAL/TRIO_N_dom"/>
</dbReference>
<dbReference type="GO" id="GO:0008289">
    <property type="term" value="F:lipid binding"/>
    <property type="evidence" value="ECO:0007669"/>
    <property type="project" value="InterPro"/>
</dbReference>
<evidence type="ECO:0000313" key="6">
    <source>
        <dbReference type="EMBL" id="PQQ18911.1"/>
    </source>
</evidence>
<dbReference type="SUPFAM" id="SSF46938">
    <property type="entry name" value="CRAL/TRIO N-terminal domain"/>
    <property type="match status" value="1"/>
</dbReference>
<dbReference type="Gene3D" id="3.40.525.10">
    <property type="entry name" value="CRAL-TRIO lipid binding domain"/>
    <property type="match status" value="1"/>
</dbReference>
<dbReference type="Proteomes" id="UP000250321">
    <property type="component" value="Unassembled WGS sequence"/>
</dbReference>
<evidence type="ECO:0000256" key="3">
    <source>
        <dbReference type="ARBA" id="ARBA00023136"/>
    </source>
</evidence>
<dbReference type="InterPro" id="IPR044834">
    <property type="entry name" value="PATL"/>
</dbReference>
<proteinExistence type="predicted"/>
<comment type="subcellular location">
    <subcellularLocation>
        <location evidence="1">Membrane</location>
    </subcellularLocation>
</comment>
<reference evidence="6 7" key="1">
    <citation type="submission" date="2018-02" db="EMBL/GenBank/DDBJ databases">
        <title>Draft genome of wild Prunus yedoensis var. nudiflora.</title>
        <authorList>
            <person name="Baek S."/>
            <person name="Kim J.-H."/>
            <person name="Choi K."/>
            <person name="Kim G.-B."/>
            <person name="Cho A."/>
            <person name="Jang H."/>
            <person name="Shin C.-H."/>
            <person name="Yu H.-J."/>
            <person name="Mun J.-H."/>
        </authorList>
    </citation>
    <scope>NUCLEOTIDE SEQUENCE [LARGE SCALE GENOMIC DNA]</scope>
    <source>
        <strain evidence="7">cv. Jeju island</strain>
        <tissue evidence="6">Leaf</tissue>
    </source>
</reference>
<evidence type="ECO:0000256" key="1">
    <source>
        <dbReference type="ARBA" id="ARBA00004370"/>
    </source>
</evidence>
<gene>
    <name evidence="6" type="ORF">Pyn_13409</name>
</gene>
<dbReference type="OrthoDB" id="75724at2759"/>
<dbReference type="AlphaFoldDB" id="A0A314ZPU5"/>
<dbReference type="InterPro" id="IPR036273">
    <property type="entry name" value="CRAL/TRIO_N_dom_sf"/>
</dbReference>
<dbReference type="EMBL" id="PJQY01000091">
    <property type="protein sequence ID" value="PQQ18911.1"/>
    <property type="molecule type" value="Genomic_DNA"/>
</dbReference>
<evidence type="ECO:0000256" key="2">
    <source>
        <dbReference type="ARBA" id="ARBA00022448"/>
    </source>
</evidence>